<dbReference type="Pfam" id="PF09359">
    <property type="entry name" value="VTC"/>
    <property type="match status" value="1"/>
</dbReference>
<comment type="caution">
    <text evidence="9">The sequence shown here is derived from an EMBL/GenBank/DDBJ whole genome shotgun (WGS) entry which is preliminary data.</text>
</comment>
<name>A0AAD5JMI6_9FUNG</name>
<feature type="compositionally biased region" description="Polar residues" evidence="6">
    <location>
        <begin position="574"/>
        <end position="596"/>
    </location>
</feature>
<evidence type="ECO:0000256" key="1">
    <source>
        <dbReference type="ARBA" id="ARBA00004128"/>
    </source>
</evidence>
<feature type="region of interest" description="Disordered" evidence="6">
    <location>
        <begin position="176"/>
        <end position="208"/>
    </location>
</feature>
<gene>
    <name evidence="9" type="ORF">BDA99DRAFT_528740</name>
</gene>
<evidence type="ECO:0000256" key="5">
    <source>
        <dbReference type="ARBA" id="ARBA00023136"/>
    </source>
</evidence>
<dbReference type="InterPro" id="IPR003807">
    <property type="entry name" value="DUF202"/>
</dbReference>
<keyword evidence="3 7" id="KW-0812">Transmembrane</keyword>
<dbReference type="GO" id="GO:0000329">
    <property type="term" value="C:fungal-type vacuole membrane"/>
    <property type="evidence" value="ECO:0007669"/>
    <property type="project" value="TreeGrafter"/>
</dbReference>
<keyword evidence="4 7" id="KW-1133">Transmembrane helix</keyword>
<feature type="compositionally biased region" description="Low complexity" evidence="6">
    <location>
        <begin position="597"/>
        <end position="608"/>
    </location>
</feature>
<reference evidence="9" key="2">
    <citation type="submission" date="2023-02" db="EMBL/GenBank/DDBJ databases">
        <authorList>
            <consortium name="DOE Joint Genome Institute"/>
            <person name="Mondo S.J."/>
            <person name="Chang Y."/>
            <person name="Wang Y."/>
            <person name="Ahrendt S."/>
            <person name="Andreopoulos W."/>
            <person name="Barry K."/>
            <person name="Beard J."/>
            <person name="Benny G.L."/>
            <person name="Blankenship S."/>
            <person name="Bonito G."/>
            <person name="Cuomo C."/>
            <person name="Desiro A."/>
            <person name="Gervers K.A."/>
            <person name="Hundley H."/>
            <person name="Kuo A."/>
            <person name="LaButti K."/>
            <person name="Lang B.F."/>
            <person name="Lipzen A."/>
            <person name="O'Donnell K."/>
            <person name="Pangilinan J."/>
            <person name="Reynolds N."/>
            <person name="Sandor L."/>
            <person name="Smith M.W."/>
            <person name="Tsang A."/>
            <person name="Grigoriev I.V."/>
            <person name="Stajich J.E."/>
            <person name="Spatafora J.W."/>
        </authorList>
    </citation>
    <scope>NUCLEOTIDE SEQUENCE</scope>
    <source>
        <strain evidence="9">RSA 2281</strain>
    </source>
</reference>
<dbReference type="GO" id="GO:0006799">
    <property type="term" value="P:polyphosphate biosynthetic process"/>
    <property type="evidence" value="ECO:0007669"/>
    <property type="project" value="UniProtKB-ARBA"/>
</dbReference>
<evidence type="ECO:0000256" key="3">
    <source>
        <dbReference type="ARBA" id="ARBA00022692"/>
    </source>
</evidence>
<evidence type="ECO:0000256" key="4">
    <source>
        <dbReference type="ARBA" id="ARBA00022989"/>
    </source>
</evidence>
<evidence type="ECO:0000256" key="2">
    <source>
        <dbReference type="ARBA" id="ARBA00022554"/>
    </source>
</evidence>
<feature type="transmembrane region" description="Helical" evidence="7">
    <location>
        <begin position="671"/>
        <end position="689"/>
    </location>
</feature>
<comment type="subcellular location">
    <subcellularLocation>
        <location evidence="1">Vacuole membrane</location>
        <topology evidence="1">Multi-pass membrane protein</topology>
    </subcellularLocation>
</comment>
<dbReference type="PROSITE" id="PS51382">
    <property type="entry name" value="SPX"/>
    <property type="match status" value="1"/>
</dbReference>
<dbReference type="Pfam" id="PF03105">
    <property type="entry name" value="SPX"/>
    <property type="match status" value="1"/>
</dbReference>
<evidence type="ECO:0000313" key="9">
    <source>
        <dbReference type="EMBL" id="KAI9244822.1"/>
    </source>
</evidence>
<evidence type="ECO:0000259" key="8">
    <source>
        <dbReference type="PROSITE" id="PS51382"/>
    </source>
</evidence>
<dbReference type="Proteomes" id="UP001209540">
    <property type="component" value="Unassembled WGS sequence"/>
</dbReference>
<dbReference type="Pfam" id="PF02656">
    <property type="entry name" value="DUF202"/>
    <property type="match status" value="1"/>
</dbReference>
<dbReference type="EMBL" id="JAIXMP010000056">
    <property type="protein sequence ID" value="KAI9244822.1"/>
    <property type="molecule type" value="Genomic_DNA"/>
</dbReference>
<dbReference type="PANTHER" id="PTHR46140">
    <property type="entry name" value="VACUOLAR TRANSPORTER CHAPERONE 1-RELATED"/>
    <property type="match status" value="1"/>
</dbReference>
<sequence>MKFGSRLKDAIYPEWQEYYIDYDGLKKKLRKAEKDRPFTEKDETEFVEVLDNNLEKIYAFHQQKLEEIKSRIDSWDQVIASQPDPSEMGRVQENINVIADDVNRLARFSRLNYTGFLKIVKKHDRHTNYILRPMFMVRLNQCPFWKQDDDALLIKLSELFSKARQGGKEMSFKKPLAIKSQETNGEVTSSTTAPQTTTTTGGGASATDRRRNTVVKRFFVHTDNILELKTFVLRHLPVLVYRDNSLKQDNIDPPISSLYLDNAGLETYNSRVESAEGSQVIRLRWYGSAKNNTTIAVERRTLADEEHGELTDRFVIKDKYVEGFLRGEQTFIDKSVTKMRNNMGKSEQDVARFQQLAKDVQHMIMENHMHPILRTYYRRTAFQIPGDTRVRMALDTDLCFIREDSGLFTDDKTVRRAEGQWHRSDADIEYPFPKLPTSEVNRYPYATFEIKLDLPPGTSEPEWIVDLEESGILEEAHHFSKFVHGIALMFDTRVALLPYWLAQIDEDVVEQLPVLPSQTPSVSKKSHKGKDKASPPLSLLATEDQEQQDQQQATLRYRSSMATSSPPSGRVTERTSLLGNRGSSTSYMGTNNSLLPTSSQDASTSSDALGHDDTTTQMAQKFTQIWNQWIGRDGEPIREPVVLPPGVRVPKKVVTPLRVEPKVFFANERTYFSWMSLGTLLSTFSLALFNAGDAVGKVSGVVYTLVALSTLIYGMGLYYRRRELIRARSPGPYDETTGPTVICVALMFAVGLNAYLKFTVHAPTLFYFF</sequence>
<feature type="compositionally biased region" description="Low complexity" evidence="6">
    <location>
        <begin position="188"/>
        <end position="199"/>
    </location>
</feature>
<dbReference type="Gene3D" id="3.20.100.30">
    <property type="entry name" value="VTC, catalytic tunnel domain"/>
    <property type="match status" value="1"/>
</dbReference>
<feature type="transmembrane region" description="Helical" evidence="7">
    <location>
        <begin position="701"/>
        <end position="719"/>
    </location>
</feature>
<feature type="transmembrane region" description="Helical" evidence="7">
    <location>
        <begin position="739"/>
        <end position="756"/>
    </location>
</feature>
<evidence type="ECO:0000256" key="6">
    <source>
        <dbReference type="SAM" id="MobiDB-lite"/>
    </source>
</evidence>
<organism evidence="9 10">
    <name type="scientific">Phascolomyces articulosus</name>
    <dbReference type="NCBI Taxonomy" id="60185"/>
    <lineage>
        <taxon>Eukaryota</taxon>
        <taxon>Fungi</taxon>
        <taxon>Fungi incertae sedis</taxon>
        <taxon>Mucoromycota</taxon>
        <taxon>Mucoromycotina</taxon>
        <taxon>Mucoromycetes</taxon>
        <taxon>Mucorales</taxon>
        <taxon>Lichtheimiaceae</taxon>
        <taxon>Phascolomyces</taxon>
    </lineage>
</organism>
<dbReference type="InterPro" id="IPR051572">
    <property type="entry name" value="VTC_Complex_Subunit"/>
</dbReference>
<accession>A0AAD5JMI6</accession>
<dbReference type="AlphaFoldDB" id="A0AAD5JMI6"/>
<reference evidence="9" key="1">
    <citation type="journal article" date="2022" name="IScience">
        <title>Evolution of zygomycete secretomes and the origins of terrestrial fungal ecologies.</title>
        <authorList>
            <person name="Chang Y."/>
            <person name="Wang Y."/>
            <person name="Mondo S."/>
            <person name="Ahrendt S."/>
            <person name="Andreopoulos W."/>
            <person name="Barry K."/>
            <person name="Beard J."/>
            <person name="Benny G.L."/>
            <person name="Blankenship S."/>
            <person name="Bonito G."/>
            <person name="Cuomo C."/>
            <person name="Desiro A."/>
            <person name="Gervers K.A."/>
            <person name="Hundley H."/>
            <person name="Kuo A."/>
            <person name="LaButti K."/>
            <person name="Lang B.F."/>
            <person name="Lipzen A."/>
            <person name="O'Donnell K."/>
            <person name="Pangilinan J."/>
            <person name="Reynolds N."/>
            <person name="Sandor L."/>
            <person name="Smith M.E."/>
            <person name="Tsang A."/>
            <person name="Grigoriev I.V."/>
            <person name="Stajich J.E."/>
            <person name="Spatafora J.W."/>
        </authorList>
    </citation>
    <scope>NUCLEOTIDE SEQUENCE</scope>
    <source>
        <strain evidence="9">RSA 2281</strain>
    </source>
</reference>
<dbReference type="InterPro" id="IPR018966">
    <property type="entry name" value="VTC_domain"/>
</dbReference>
<protein>
    <submittedName>
        <fullName evidence="9">VTC domain-containing protein</fullName>
    </submittedName>
</protein>
<evidence type="ECO:0000313" key="10">
    <source>
        <dbReference type="Proteomes" id="UP001209540"/>
    </source>
</evidence>
<evidence type="ECO:0000256" key="7">
    <source>
        <dbReference type="SAM" id="Phobius"/>
    </source>
</evidence>
<dbReference type="InterPro" id="IPR004331">
    <property type="entry name" value="SPX_dom"/>
</dbReference>
<feature type="region of interest" description="Disordered" evidence="6">
    <location>
        <begin position="517"/>
        <end position="612"/>
    </location>
</feature>
<proteinExistence type="predicted"/>
<dbReference type="CDD" id="cd14480">
    <property type="entry name" value="SPX_VTC2_like"/>
    <property type="match status" value="1"/>
</dbReference>
<dbReference type="InterPro" id="IPR042267">
    <property type="entry name" value="VTC_sf"/>
</dbReference>
<dbReference type="PANTHER" id="PTHR46140:SF2">
    <property type="entry name" value="VACUOLAR TRANSPORTER CHAPERONE 3 COMPLEX SUBUNIT 3-RELATED"/>
    <property type="match status" value="1"/>
</dbReference>
<feature type="domain" description="SPX" evidence="8">
    <location>
        <begin position="1"/>
        <end position="137"/>
    </location>
</feature>
<keyword evidence="2" id="KW-0926">Vacuole</keyword>
<dbReference type="GO" id="GO:0033254">
    <property type="term" value="C:vacuolar transporter chaperone complex"/>
    <property type="evidence" value="ECO:0007669"/>
    <property type="project" value="TreeGrafter"/>
</dbReference>
<keyword evidence="5 7" id="KW-0472">Membrane</keyword>
<keyword evidence="10" id="KW-1185">Reference proteome</keyword>